<reference evidence="2" key="2">
    <citation type="submission" date="2020-09" db="EMBL/GenBank/DDBJ databases">
        <authorList>
            <person name="Sun Q."/>
            <person name="Zhou Y."/>
        </authorList>
    </citation>
    <scope>NUCLEOTIDE SEQUENCE</scope>
    <source>
        <strain evidence="2">CGMCC 1.15880</strain>
    </source>
</reference>
<dbReference type="InterPro" id="IPR025263">
    <property type="entry name" value="YhdP_central"/>
</dbReference>
<evidence type="ECO:0000259" key="1">
    <source>
        <dbReference type="Pfam" id="PF13116"/>
    </source>
</evidence>
<name>A0A916QTZ2_9RHOB</name>
<protein>
    <recommendedName>
        <fullName evidence="1">YhdP central domain-containing protein</fullName>
    </recommendedName>
</protein>
<sequence>MAMLMAGIVLTVLSVGVVSVLLRNGPLEIPMVQTLVQERLNTQMAGETVQIGGVSLLSGTQGVGNSIQLRDVEIADAQGRTLLVVPELRTRFSLLSLLHGRVAPEDIGIVGSQLSLERAEDGTITLFGDGAGLTKGLDVLALLDGLQTRVGLRSLKKIELFDTEVTYLDRASGRSWVLANSTLAITRDGDRLSGRAELALSEGKGGAVANDATSENATMILNGDYVLGSEEATVSFQFANAAPSEIADIFQAFDWLRNLETTLSGSVRASLSGNGTLGDLHGVLQLSEGALAETPDSQPITFTQAKVYFEYNHENDALNLTQVDLETSSGALQAAGFAQMHRGAEGRVDALSGQLRLSDISIQRPDLFDQDVGLSSAALDARVSFAPLTIEVGRLAVFDGDTTIKVKGKSVAGETYWENSYDVDVNRIGLERLKQLWPKPVVDKTRRWINENVSDGRIVNFAGGMRSYDGDYEYAFNFGVEAANFRFVKTVPNLQEGAGFGYLTHQDLRLDLSSGYVVAPNGTEVDVAGSGLFIPDIHQRPSPGEITLSAKGDVGAALGLLNVEKFQFLNKVGLSEDVAEGQAVVRGTFKLPLDKHAKTSDVKMDLTAQLGGVHSDTLIEGKSLTADALVAHVTDQGVTLSGDVKLDAVPVTARWTQAFGKDVPKQSTVTAAFDLSDRNLRALGIQLPDGTISGQARGAMEITLKKGAAPSFVMSSNLQGARLSISALNWSKAAATSGKLDMTGHLGDQPQVHSIAFSAPGLSAQGTLDLNADGSLRRARFGSVSVGRWLDTSAVLTPTGNGSSTISVNGGRADLRYLDDASDGGNSGGTGSSTINLALDQVRITDSLTLSAFSGKLNTAKGLRGSFVGRINGGTRVDGQLFPQEHGTALELTSKDAGGVLQSAGLLKNARGGELRLVLVPRSGDGNYDGSLNVKRTRLRDASAMAGLLNAISVVGLLQQLEGEGIHFNTVEGQFKLRSNGVKLERISAVGPSMGMTLDGWYDTARKSVNFEGVVTPLYAVNGIFERLFGPLMGRRKGEGMFSFTYKMQGAADDPKVSVNPLSILTPGAFREIFRTKPPAPPAQ</sequence>
<organism evidence="2 3">
    <name type="scientific">Neptunicoccus cionae</name>
    <dbReference type="NCBI Taxonomy" id="2035344"/>
    <lineage>
        <taxon>Bacteria</taxon>
        <taxon>Pseudomonadati</taxon>
        <taxon>Pseudomonadota</taxon>
        <taxon>Alphaproteobacteria</taxon>
        <taxon>Rhodobacterales</taxon>
        <taxon>Paracoccaceae</taxon>
        <taxon>Neptunicoccus</taxon>
    </lineage>
</organism>
<dbReference type="EMBL" id="BMKA01000001">
    <property type="protein sequence ID" value="GGA10782.1"/>
    <property type="molecule type" value="Genomic_DNA"/>
</dbReference>
<evidence type="ECO:0000313" key="2">
    <source>
        <dbReference type="EMBL" id="GGA10782.1"/>
    </source>
</evidence>
<comment type="caution">
    <text evidence="2">The sequence shown here is derived from an EMBL/GenBank/DDBJ whole genome shotgun (WGS) entry which is preliminary data.</text>
</comment>
<feature type="domain" description="YhdP central" evidence="1">
    <location>
        <begin position="3"/>
        <end position="364"/>
    </location>
</feature>
<dbReference type="AlphaFoldDB" id="A0A916QTZ2"/>
<gene>
    <name evidence="2" type="ORF">GCM10011498_08650</name>
</gene>
<dbReference type="Proteomes" id="UP000628017">
    <property type="component" value="Unassembled WGS sequence"/>
</dbReference>
<dbReference type="Pfam" id="PF13116">
    <property type="entry name" value="YhdP"/>
    <property type="match status" value="1"/>
</dbReference>
<proteinExistence type="predicted"/>
<keyword evidence="3" id="KW-1185">Reference proteome</keyword>
<accession>A0A916QTZ2</accession>
<evidence type="ECO:0000313" key="3">
    <source>
        <dbReference type="Proteomes" id="UP000628017"/>
    </source>
</evidence>
<reference evidence="2" key="1">
    <citation type="journal article" date="2014" name="Int. J. Syst. Evol. Microbiol.">
        <title>Complete genome sequence of Corynebacterium casei LMG S-19264T (=DSM 44701T), isolated from a smear-ripened cheese.</title>
        <authorList>
            <consortium name="US DOE Joint Genome Institute (JGI-PGF)"/>
            <person name="Walter F."/>
            <person name="Albersmeier A."/>
            <person name="Kalinowski J."/>
            <person name="Ruckert C."/>
        </authorList>
    </citation>
    <scope>NUCLEOTIDE SEQUENCE</scope>
    <source>
        <strain evidence="2">CGMCC 1.15880</strain>
    </source>
</reference>